<evidence type="ECO:0000313" key="7">
    <source>
        <dbReference type="Proteomes" id="UP000316925"/>
    </source>
</evidence>
<dbReference type="PANTHER" id="PTHR43129:SF1">
    <property type="entry name" value="FOSMIDOMYCIN RESISTANCE PROTEIN"/>
    <property type="match status" value="1"/>
</dbReference>
<comment type="caution">
    <text evidence="6">The sequence shown here is derived from an EMBL/GenBank/DDBJ whole genome shotgun (WGS) entry which is preliminary data.</text>
</comment>
<evidence type="ECO:0000259" key="5">
    <source>
        <dbReference type="PROSITE" id="PS50850"/>
    </source>
</evidence>
<dbReference type="AlphaFoldDB" id="A0A523YKJ2"/>
<dbReference type="Gene3D" id="1.20.1250.20">
    <property type="entry name" value="MFS general substrate transporter like domains"/>
    <property type="match status" value="1"/>
</dbReference>
<dbReference type="Pfam" id="PF07690">
    <property type="entry name" value="MFS_1"/>
    <property type="match status" value="1"/>
</dbReference>
<gene>
    <name evidence="6" type="ORF">E3J33_04395</name>
</gene>
<evidence type="ECO:0000256" key="1">
    <source>
        <dbReference type="ARBA" id="ARBA00022692"/>
    </source>
</evidence>
<evidence type="ECO:0000256" key="4">
    <source>
        <dbReference type="SAM" id="Phobius"/>
    </source>
</evidence>
<feature type="transmembrane region" description="Helical" evidence="4">
    <location>
        <begin position="21"/>
        <end position="40"/>
    </location>
</feature>
<feature type="transmembrane region" description="Helical" evidence="4">
    <location>
        <begin position="46"/>
        <end position="69"/>
    </location>
</feature>
<sequence>MTSSRKRRKNLSVNILRSASYAHALSDMYWFIFPVLLPLIKEEFGLNYIQAGLLVTSFTIVTGLGSFITGYLGDRFGRRIILSGGFLIASLALMLCSKSSFYWQLLLASALVGAGASTFHPSTLALLMHLFSKRRGRVLGTFMLWGWIGSVVMLTGVSYLAGRMLTWRQMIFILAWPGLVFAPFFFRSLSFLTKGQNWQDKAEVKSPPLSQGALSLLVMFFTANLALTISFYGVINFIPTFMVDVKGLPLEKASYFFVLIAMGGMMGAFFSGKLVDRFSSLLVIQIATIAGIPIIFLLTLAASPISLALLLILFGVFYSGVFPPQNVYLADLTSIYVRGKIYGLIQCLSILVGAAAPGIIGLLADHLGLILALQLSTIPLILAGALFYYLTKSTIKRA</sequence>
<keyword evidence="3 4" id="KW-0472">Membrane</keyword>
<dbReference type="PROSITE" id="PS50850">
    <property type="entry name" value="MFS"/>
    <property type="match status" value="1"/>
</dbReference>
<dbReference type="GO" id="GO:0005886">
    <property type="term" value="C:plasma membrane"/>
    <property type="evidence" value="ECO:0007669"/>
    <property type="project" value="TreeGrafter"/>
</dbReference>
<dbReference type="EMBL" id="SOIJ01000249">
    <property type="protein sequence ID" value="TET92084.1"/>
    <property type="molecule type" value="Genomic_DNA"/>
</dbReference>
<dbReference type="PANTHER" id="PTHR43129">
    <property type="entry name" value="FOSMIDOMYCIN RESISTANCE PROTEIN"/>
    <property type="match status" value="1"/>
</dbReference>
<feature type="transmembrane region" description="Helical" evidence="4">
    <location>
        <begin position="255"/>
        <end position="275"/>
    </location>
</feature>
<feature type="transmembrane region" description="Helical" evidence="4">
    <location>
        <begin position="167"/>
        <end position="192"/>
    </location>
</feature>
<feature type="transmembrane region" description="Helical" evidence="4">
    <location>
        <begin position="101"/>
        <end position="127"/>
    </location>
</feature>
<dbReference type="InterPro" id="IPR036259">
    <property type="entry name" value="MFS_trans_sf"/>
</dbReference>
<name>A0A523YKJ2_UNCAE</name>
<keyword evidence="2 4" id="KW-1133">Transmembrane helix</keyword>
<proteinExistence type="predicted"/>
<feature type="transmembrane region" description="Helical" evidence="4">
    <location>
        <begin position="76"/>
        <end position="95"/>
    </location>
</feature>
<organism evidence="6 7">
    <name type="scientific">Aerophobetes bacterium</name>
    <dbReference type="NCBI Taxonomy" id="2030807"/>
    <lineage>
        <taxon>Bacteria</taxon>
        <taxon>Candidatus Aerophobota</taxon>
    </lineage>
</organism>
<evidence type="ECO:0000256" key="2">
    <source>
        <dbReference type="ARBA" id="ARBA00022989"/>
    </source>
</evidence>
<feature type="domain" description="Major facilitator superfamily (MFS) profile" evidence="5">
    <location>
        <begin position="15"/>
        <end position="395"/>
    </location>
</feature>
<dbReference type="GO" id="GO:0022857">
    <property type="term" value="F:transmembrane transporter activity"/>
    <property type="evidence" value="ECO:0007669"/>
    <property type="project" value="InterPro"/>
</dbReference>
<dbReference type="Proteomes" id="UP000316925">
    <property type="component" value="Unassembled WGS sequence"/>
</dbReference>
<dbReference type="SUPFAM" id="SSF103473">
    <property type="entry name" value="MFS general substrate transporter"/>
    <property type="match status" value="1"/>
</dbReference>
<feature type="transmembrane region" description="Helical" evidence="4">
    <location>
        <begin position="369"/>
        <end position="390"/>
    </location>
</feature>
<keyword evidence="1 4" id="KW-0812">Transmembrane</keyword>
<feature type="transmembrane region" description="Helical" evidence="4">
    <location>
        <begin position="213"/>
        <end position="235"/>
    </location>
</feature>
<evidence type="ECO:0000256" key="3">
    <source>
        <dbReference type="ARBA" id="ARBA00023136"/>
    </source>
</evidence>
<feature type="transmembrane region" description="Helical" evidence="4">
    <location>
        <begin position="282"/>
        <end position="301"/>
    </location>
</feature>
<feature type="transmembrane region" description="Helical" evidence="4">
    <location>
        <begin position="139"/>
        <end position="161"/>
    </location>
</feature>
<evidence type="ECO:0000313" key="6">
    <source>
        <dbReference type="EMBL" id="TET92084.1"/>
    </source>
</evidence>
<protein>
    <submittedName>
        <fullName evidence="6">MFS transporter</fullName>
    </submittedName>
</protein>
<dbReference type="InterPro" id="IPR011701">
    <property type="entry name" value="MFS"/>
</dbReference>
<reference evidence="6 7" key="1">
    <citation type="submission" date="2019-03" db="EMBL/GenBank/DDBJ databases">
        <title>Metabolic potential of uncultured bacteria and archaea associated with petroleum seepage in deep-sea sediments.</title>
        <authorList>
            <person name="Dong X."/>
            <person name="Hubert C."/>
        </authorList>
    </citation>
    <scope>NUCLEOTIDE SEQUENCE [LARGE SCALE GENOMIC DNA]</scope>
    <source>
        <strain evidence="6">E29_bin28</strain>
    </source>
</reference>
<dbReference type="InterPro" id="IPR020846">
    <property type="entry name" value="MFS_dom"/>
</dbReference>
<feature type="transmembrane region" description="Helical" evidence="4">
    <location>
        <begin position="341"/>
        <end position="363"/>
    </location>
</feature>
<accession>A0A523YKJ2</accession>
<feature type="transmembrane region" description="Helical" evidence="4">
    <location>
        <begin position="307"/>
        <end position="329"/>
    </location>
</feature>